<feature type="region of interest" description="Disordered" evidence="1">
    <location>
        <begin position="250"/>
        <end position="269"/>
    </location>
</feature>
<evidence type="ECO:0000313" key="3">
    <source>
        <dbReference type="Proteomes" id="UP001221898"/>
    </source>
</evidence>
<dbReference type="PANTHER" id="PTHR28601:SF1">
    <property type="entry name" value="COILED-COIL DOMAIN-CONTAINING PROTEIN 24"/>
    <property type="match status" value="1"/>
</dbReference>
<reference evidence="2" key="1">
    <citation type="journal article" date="2023" name="Science">
        <title>Genome structures resolve the early diversification of teleost fishes.</title>
        <authorList>
            <person name="Parey E."/>
            <person name="Louis A."/>
            <person name="Montfort J."/>
            <person name="Bouchez O."/>
            <person name="Roques C."/>
            <person name="Iampietro C."/>
            <person name="Lluch J."/>
            <person name="Castinel A."/>
            <person name="Donnadieu C."/>
            <person name="Desvignes T."/>
            <person name="Floi Bucao C."/>
            <person name="Jouanno E."/>
            <person name="Wen M."/>
            <person name="Mejri S."/>
            <person name="Dirks R."/>
            <person name="Jansen H."/>
            <person name="Henkel C."/>
            <person name="Chen W.J."/>
            <person name="Zahm M."/>
            <person name="Cabau C."/>
            <person name="Klopp C."/>
            <person name="Thompson A.W."/>
            <person name="Robinson-Rechavi M."/>
            <person name="Braasch I."/>
            <person name="Lecointre G."/>
            <person name="Bobe J."/>
            <person name="Postlethwait J.H."/>
            <person name="Berthelot C."/>
            <person name="Roest Crollius H."/>
            <person name="Guiguen Y."/>
        </authorList>
    </citation>
    <scope>NUCLEOTIDE SEQUENCE</scope>
    <source>
        <strain evidence="2">NC1722</strain>
    </source>
</reference>
<accession>A0AAD7SP48</accession>
<dbReference type="PANTHER" id="PTHR28601">
    <property type="entry name" value="COILED-COIL DOMAIN-CONTAINING PROTEIN 24"/>
    <property type="match status" value="1"/>
</dbReference>
<dbReference type="Proteomes" id="UP001221898">
    <property type="component" value="Unassembled WGS sequence"/>
</dbReference>
<dbReference type="Pfam" id="PF15669">
    <property type="entry name" value="CCDC24"/>
    <property type="match status" value="1"/>
</dbReference>
<feature type="region of interest" description="Disordered" evidence="1">
    <location>
        <begin position="319"/>
        <end position="365"/>
    </location>
</feature>
<dbReference type="AlphaFoldDB" id="A0AAD7SP48"/>
<evidence type="ECO:0000256" key="1">
    <source>
        <dbReference type="SAM" id="MobiDB-lite"/>
    </source>
</evidence>
<feature type="region of interest" description="Disordered" evidence="1">
    <location>
        <begin position="130"/>
        <end position="175"/>
    </location>
</feature>
<dbReference type="InterPro" id="IPR031367">
    <property type="entry name" value="CCDC24"/>
</dbReference>
<keyword evidence="3" id="KW-1185">Reference proteome</keyword>
<gene>
    <name evidence="2" type="ORF">AAFF_G00305080</name>
</gene>
<sequence length="466" mass="50860">MACQPDDGNSDFLESYEPAPPAWYLLKEHVPESELPEIRSVLGGALVDLCTDTYSEVEMWVQIWKDVCSKRGGGPKPPRAPLADSPVVKELLKAEIRLLLLSLKEKAAEEGRSDEAVLSCYSPRVVNCAMRSGQRNPPQTADRRLDRQEAPSRPWSAKSLQVRSASGLSGSSGCEDDIDGVRHQLNVTHIDEVVAHLKSVLSEDLQAMKREIQFLQERVEQTHQSHRDELAQEPTVLELKEERKLIQSDLKRKESTHCPGPTGVLSSDCRLQGGFRSAGKAGVVWLDNRPHARPPRPLVRPSLPPVAMTHLPAHILGSSRHAHESSHHHGDEPPRSHRDSSEPGSIPEKRTAHPSTTPSCAVSMPAEPGALTGPCTNGGPLACSYTQGEWTRTSSPSLENSANRFPTGITQPLPPTQRQNCDVGVVTGSSISRLIPAPPATQKPTRRGQSVTRRLRLPQGGLVSPT</sequence>
<name>A0AAD7SP48_9TELE</name>
<feature type="compositionally biased region" description="Basic and acidic residues" evidence="1">
    <location>
        <begin position="141"/>
        <end position="150"/>
    </location>
</feature>
<feature type="region of interest" description="Disordered" evidence="1">
    <location>
        <begin position="433"/>
        <end position="466"/>
    </location>
</feature>
<proteinExistence type="predicted"/>
<protein>
    <recommendedName>
        <fullName evidence="4">Coiled-coil domain-containing protein 24</fullName>
    </recommendedName>
</protein>
<feature type="compositionally biased region" description="Polar residues" evidence="1">
    <location>
        <begin position="158"/>
        <end position="172"/>
    </location>
</feature>
<organism evidence="2 3">
    <name type="scientific">Aldrovandia affinis</name>
    <dbReference type="NCBI Taxonomy" id="143900"/>
    <lineage>
        <taxon>Eukaryota</taxon>
        <taxon>Metazoa</taxon>
        <taxon>Chordata</taxon>
        <taxon>Craniata</taxon>
        <taxon>Vertebrata</taxon>
        <taxon>Euteleostomi</taxon>
        <taxon>Actinopterygii</taxon>
        <taxon>Neopterygii</taxon>
        <taxon>Teleostei</taxon>
        <taxon>Notacanthiformes</taxon>
        <taxon>Halosauridae</taxon>
        <taxon>Aldrovandia</taxon>
    </lineage>
</organism>
<evidence type="ECO:0000313" key="2">
    <source>
        <dbReference type="EMBL" id="KAJ8406277.1"/>
    </source>
</evidence>
<evidence type="ECO:0008006" key="4">
    <source>
        <dbReference type="Google" id="ProtNLM"/>
    </source>
</evidence>
<dbReference type="EMBL" id="JAINUG010000044">
    <property type="protein sequence ID" value="KAJ8406277.1"/>
    <property type="molecule type" value="Genomic_DNA"/>
</dbReference>
<comment type="caution">
    <text evidence="2">The sequence shown here is derived from an EMBL/GenBank/DDBJ whole genome shotgun (WGS) entry which is preliminary data.</text>
</comment>
<feature type="compositionally biased region" description="Basic and acidic residues" evidence="1">
    <location>
        <begin position="321"/>
        <end position="351"/>
    </location>
</feature>